<gene>
    <name evidence="1" type="ordered locus">Jden_1046</name>
</gene>
<sequence length="180" mass="20529">MGTMNWRTLRSRITGGTRAETTVTPGRVHHQRHADASVPIPLSQDHITTWLTAHDLPYFIDSDGTAGAIHTARIFTFALIGQHKEVLHIRGRWNRHATIERAEQIRALCNDWNTTKIWPKAYHRVRDDGIIEVYGESNMDFEHGATYDQVGTTLACAIQTTTQFFDELDRHIPDPALHRP</sequence>
<dbReference type="eggNOG" id="ENOG5032V8W">
    <property type="taxonomic scope" value="Bacteria"/>
</dbReference>
<evidence type="ECO:0000313" key="2">
    <source>
        <dbReference type="Proteomes" id="UP000000628"/>
    </source>
</evidence>
<dbReference type="EMBL" id="CP001706">
    <property type="protein sequence ID" value="ACV08702.1"/>
    <property type="molecule type" value="Genomic_DNA"/>
</dbReference>
<reference evidence="1 2" key="1">
    <citation type="journal article" date="2009" name="Stand. Genomic Sci.">
        <title>Complete genome sequence of Jonesia denitrificans type strain (Prevot 55134).</title>
        <authorList>
            <person name="Pukall R."/>
            <person name="Gehrich-Schroter G."/>
            <person name="Lapidus A."/>
            <person name="Nolan M."/>
            <person name="Glavina Del Rio T."/>
            <person name="Lucas S."/>
            <person name="Chen F."/>
            <person name="Tice H."/>
            <person name="Pitluck S."/>
            <person name="Cheng J.F."/>
            <person name="Copeland A."/>
            <person name="Saunders E."/>
            <person name="Brettin T."/>
            <person name="Detter J.C."/>
            <person name="Bruce D."/>
            <person name="Goodwin L."/>
            <person name="Pati A."/>
            <person name="Ivanova N."/>
            <person name="Mavromatis K."/>
            <person name="Ovchinnikova G."/>
            <person name="Chen A."/>
            <person name="Palaniappan K."/>
            <person name="Land M."/>
            <person name="Hauser L."/>
            <person name="Chang Y.J."/>
            <person name="Jeffries C.D."/>
            <person name="Chain P."/>
            <person name="Goker M."/>
            <person name="Bristow J."/>
            <person name="Eisen J.A."/>
            <person name="Markowitz V."/>
            <person name="Hugenholtz P."/>
            <person name="Kyrpides N.C."/>
            <person name="Klenk H.P."/>
            <person name="Han C."/>
        </authorList>
    </citation>
    <scope>NUCLEOTIDE SEQUENCE [LARGE SCALE GENOMIC DNA]</scope>
    <source>
        <strain evidence="2">ATCC 14870 / DSM 20603 / BCRC 15368 / CIP 55.134 / JCM 11481 / NBRC 15587 / NCTC 10816 / Prevot 55134</strain>
    </source>
</reference>
<dbReference type="InterPro" id="IPR019660">
    <property type="entry name" value="Put_sensory_transdc_reg_YbjN"/>
</dbReference>
<dbReference type="RefSeq" id="WP_015771330.1">
    <property type="nucleotide sequence ID" value="NC_013174.1"/>
</dbReference>
<dbReference type="KEGG" id="jde:Jden_1046"/>
<name>C7R3G6_JONDD</name>
<protein>
    <recommendedName>
        <fullName evidence="3">Sensory transduction regulator</fullName>
    </recommendedName>
</protein>
<dbReference type="OrthoDB" id="3256964at2"/>
<keyword evidence="2" id="KW-1185">Reference proteome</keyword>
<accession>C7R3G6</accession>
<dbReference type="Proteomes" id="UP000000628">
    <property type="component" value="Chromosome"/>
</dbReference>
<organism evidence="1 2">
    <name type="scientific">Jonesia denitrificans (strain ATCC 14870 / DSM 20603 / BCRC 15368 / CIP 55.134 / JCM 11481 / NBRC 15587 / NCTC 10816 / Prevot 55134)</name>
    <name type="common">Listeria denitrificans</name>
    <dbReference type="NCBI Taxonomy" id="471856"/>
    <lineage>
        <taxon>Bacteria</taxon>
        <taxon>Bacillati</taxon>
        <taxon>Actinomycetota</taxon>
        <taxon>Actinomycetes</taxon>
        <taxon>Micrococcales</taxon>
        <taxon>Jonesiaceae</taxon>
        <taxon>Jonesia</taxon>
    </lineage>
</organism>
<dbReference type="HOGENOM" id="CLU_108795_0_1_11"/>
<dbReference type="CDD" id="cd17511">
    <property type="entry name" value="YbjN_AmyR-like"/>
    <property type="match status" value="1"/>
</dbReference>
<evidence type="ECO:0000313" key="1">
    <source>
        <dbReference type="EMBL" id="ACV08702.1"/>
    </source>
</evidence>
<proteinExistence type="predicted"/>
<evidence type="ECO:0008006" key="3">
    <source>
        <dbReference type="Google" id="ProtNLM"/>
    </source>
</evidence>
<dbReference type="Pfam" id="PF10722">
    <property type="entry name" value="YbjN"/>
    <property type="match status" value="1"/>
</dbReference>
<dbReference type="AlphaFoldDB" id="C7R3G6"/>
<dbReference type="STRING" id="471856.Jden_1046"/>